<sequence length="58" mass="6202">SGIYTWYELILGTFLGCIVLASIVLFLTESASLSHILASIPAWLILLILGLVVLADLA</sequence>
<proteinExistence type="predicted"/>
<reference evidence="2 3" key="1">
    <citation type="submission" date="2024-02" db="EMBL/GenBank/DDBJ databases">
        <authorList>
            <person name="Chen Y."/>
            <person name="Shah S."/>
            <person name="Dougan E. K."/>
            <person name="Thang M."/>
            <person name="Chan C."/>
        </authorList>
    </citation>
    <scope>NUCLEOTIDE SEQUENCE [LARGE SCALE GENOMIC DNA]</scope>
</reference>
<protein>
    <submittedName>
        <fullName evidence="2">ANK_REP_REGION domain-containing protein</fullName>
    </submittedName>
</protein>
<comment type="caution">
    <text evidence="2">The sequence shown here is derived from an EMBL/GenBank/DDBJ whole genome shotgun (WGS) entry which is preliminary data.</text>
</comment>
<evidence type="ECO:0000313" key="2">
    <source>
        <dbReference type="EMBL" id="CAK9053902.1"/>
    </source>
</evidence>
<evidence type="ECO:0000313" key="3">
    <source>
        <dbReference type="Proteomes" id="UP001642464"/>
    </source>
</evidence>
<dbReference type="EMBL" id="CAXAMM010023614">
    <property type="protein sequence ID" value="CAK9053902.1"/>
    <property type="molecule type" value="Genomic_DNA"/>
</dbReference>
<keyword evidence="3" id="KW-1185">Reference proteome</keyword>
<evidence type="ECO:0000256" key="1">
    <source>
        <dbReference type="SAM" id="Phobius"/>
    </source>
</evidence>
<accession>A0ABP0MSV6</accession>
<feature type="transmembrane region" description="Helical" evidence="1">
    <location>
        <begin position="6"/>
        <end position="28"/>
    </location>
</feature>
<keyword evidence="1" id="KW-0812">Transmembrane</keyword>
<feature type="non-terminal residue" evidence="2">
    <location>
        <position position="1"/>
    </location>
</feature>
<keyword evidence="1" id="KW-0472">Membrane</keyword>
<gene>
    <name evidence="2" type="ORF">SCF082_LOCUS29328</name>
</gene>
<dbReference type="Proteomes" id="UP001642464">
    <property type="component" value="Unassembled WGS sequence"/>
</dbReference>
<organism evidence="2 3">
    <name type="scientific">Durusdinium trenchii</name>
    <dbReference type="NCBI Taxonomy" id="1381693"/>
    <lineage>
        <taxon>Eukaryota</taxon>
        <taxon>Sar</taxon>
        <taxon>Alveolata</taxon>
        <taxon>Dinophyceae</taxon>
        <taxon>Suessiales</taxon>
        <taxon>Symbiodiniaceae</taxon>
        <taxon>Durusdinium</taxon>
    </lineage>
</organism>
<feature type="transmembrane region" description="Helical" evidence="1">
    <location>
        <begin position="35"/>
        <end position="55"/>
    </location>
</feature>
<name>A0ABP0MSV6_9DINO</name>
<keyword evidence="1" id="KW-1133">Transmembrane helix</keyword>